<feature type="transmembrane region" description="Helical" evidence="1">
    <location>
        <begin position="14"/>
        <end position="32"/>
    </location>
</feature>
<keyword evidence="1" id="KW-0472">Membrane</keyword>
<feature type="transmembrane region" description="Helical" evidence="1">
    <location>
        <begin position="38"/>
        <end position="60"/>
    </location>
</feature>
<accession>A0A7J3VRU0</accession>
<dbReference type="EMBL" id="DRXH01000032">
    <property type="protein sequence ID" value="HHM43827.1"/>
    <property type="molecule type" value="Genomic_DNA"/>
</dbReference>
<dbReference type="AlphaFoldDB" id="A0A7J3VRU0"/>
<keyword evidence="1" id="KW-0812">Transmembrane</keyword>
<protein>
    <submittedName>
        <fullName evidence="2">Uncharacterized protein</fullName>
    </submittedName>
</protein>
<name>A0A7J3VRU0_CALS0</name>
<organism evidence="2">
    <name type="scientific">Caldiarchaeum subterraneum</name>
    <dbReference type="NCBI Taxonomy" id="311458"/>
    <lineage>
        <taxon>Archaea</taxon>
        <taxon>Nitrososphaerota</taxon>
        <taxon>Candidatus Caldarchaeales</taxon>
        <taxon>Candidatus Caldarchaeaceae</taxon>
        <taxon>Candidatus Caldarchaeum</taxon>
    </lineage>
</organism>
<gene>
    <name evidence="2" type="ORF">ENM31_00830</name>
</gene>
<proteinExistence type="predicted"/>
<keyword evidence="1" id="KW-1133">Transmembrane helix</keyword>
<evidence type="ECO:0000313" key="2">
    <source>
        <dbReference type="EMBL" id="HHM43827.1"/>
    </source>
</evidence>
<comment type="caution">
    <text evidence="2">The sequence shown here is derived from an EMBL/GenBank/DDBJ whole genome shotgun (WGS) entry which is preliminary data.</text>
</comment>
<evidence type="ECO:0000256" key="1">
    <source>
        <dbReference type="SAM" id="Phobius"/>
    </source>
</evidence>
<reference evidence="2" key="1">
    <citation type="journal article" date="2020" name="mSystems">
        <title>Genome- and Community-Level Interaction Insights into Carbon Utilization and Element Cycling Functions of Hydrothermarchaeota in Hydrothermal Sediment.</title>
        <authorList>
            <person name="Zhou Z."/>
            <person name="Liu Y."/>
            <person name="Xu W."/>
            <person name="Pan J."/>
            <person name="Luo Z.H."/>
            <person name="Li M."/>
        </authorList>
    </citation>
    <scope>NUCLEOTIDE SEQUENCE [LARGE SCALE GENOMIC DNA]</scope>
    <source>
        <strain evidence="2">SpSt-1074</strain>
    </source>
</reference>
<sequence length="67" mass="7651">MIDLSEDTRAWRDAAILLAAVAAFSLALQLAGFQLTPVFSFFSIYLPFLLAVAVFAFKFFQRRRRAY</sequence>